<reference evidence="2 3" key="1">
    <citation type="submission" date="2012-08" db="EMBL/GenBank/DDBJ databases">
        <title>Oryza genome evolution.</title>
        <authorList>
            <person name="Wing R.A."/>
        </authorList>
    </citation>
    <scope>NUCLEOTIDE SEQUENCE</scope>
</reference>
<name>A0A0D9WKB4_9ORYZ</name>
<dbReference type="Gramene" id="LPERR05G23070.1">
    <property type="protein sequence ID" value="LPERR05G23070.1"/>
    <property type="gene ID" value="LPERR05G23070"/>
</dbReference>
<evidence type="ECO:0000313" key="2">
    <source>
        <dbReference type="EnsemblPlants" id="LPERR05G23070.1"/>
    </source>
</evidence>
<dbReference type="Proteomes" id="UP000032180">
    <property type="component" value="Chromosome 5"/>
</dbReference>
<feature type="region of interest" description="Disordered" evidence="1">
    <location>
        <begin position="27"/>
        <end position="82"/>
    </location>
</feature>
<evidence type="ECO:0000313" key="3">
    <source>
        <dbReference type="Proteomes" id="UP000032180"/>
    </source>
</evidence>
<proteinExistence type="predicted"/>
<dbReference type="EnsemblPlants" id="LPERR05G23070.1">
    <property type="protein sequence ID" value="LPERR05G23070.1"/>
    <property type="gene ID" value="LPERR05G23070"/>
</dbReference>
<sequence>MASRRSSRSSLRLRLFSCHVLRRLSCQHRAHGKKRRLLTTMESKNGSKGRKISSAASPSESILPADSKSPPQSFARTSLGRR</sequence>
<dbReference type="AlphaFoldDB" id="A0A0D9WKB4"/>
<keyword evidence="3" id="KW-1185">Reference proteome</keyword>
<accession>A0A0D9WKB4</accession>
<evidence type="ECO:0000256" key="1">
    <source>
        <dbReference type="SAM" id="MobiDB-lite"/>
    </source>
</evidence>
<organism evidence="2 3">
    <name type="scientific">Leersia perrieri</name>
    <dbReference type="NCBI Taxonomy" id="77586"/>
    <lineage>
        <taxon>Eukaryota</taxon>
        <taxon>Viridiplantae</taxon>
        <taxon>Streptophyta</taxon>
        <taxon>Embryophyta</taxon>
        <taxon>Tracheophyta</taxon>
        <taxon>Spermatophyta</taxon>
        <taxon>Magnoliopsida</taxon>
        <taxon>Liliopsida</taxon>
        <taxon>Poales</taxon>
        <taxon>Poaceae</taxon>
        <taxon>BOP clade</taxon>
        <taxon>Oryzoideae</taxon>
        <taxon>Oryzeae</taxon>
        <taxon>Oryzinae</taxon>
        <taxon>Leersia</taxon>
    </lineage>
</organism>
<protein>
    <submittedName>
        <fullName evidence="2">Uncharacterized protein</fullName>
    </submittedName>
</protein>
<reference evidence="3" key="2">
    <citation type="submission" date="2013-12" db="EMBL/GenBank/DDBJ databases">
        <authorList>
            <person name="Yu Y."/>
            <person name="Lee S."/>
            <person name="de Baynast K."/>
            <person name="Wissotski M."/>
            <person name="Liu L."/>
            <person name="Talag J."/>
            <person name="Goicoechea J."/>
            <person name="Angelova A."/>
            <person name="Jetty R."/>
            <person name="Kudrna D."/>
            <person name="Golser W."/>
            <person name="Rivera L."/>
            <person name="Zhang J."/>
            <person name="Wing R."/>
        </authorList>
    </citation>
    <scope>NUCLEOTIDE SEQUENCE</scope>
</reference>
<reference evidence="2" key="3">
    <citation type="submission" date="2015-04" db="UniProtKB">
        <authorList>
            <consortium name="EnsemblPlants"/>
        </authorList>
    </citation>
    <scope>IDENTIFICATION</scope>
</reference>
<dbReference type="HOGENOM" id="CLU_2561599_0_0_1"/>
<feature type="compositionally biased region" description="Basic residues" evidence="1">
    <location>
        <begin position="27"/>
        <end position="37"/>
    </location>
</feature>